<evidence type="ECO:0000256" key="2">
    <source>
        <dbReference type="ARBA" id="ARBA00022527"/>
    </source>
</evidence>
<evidence type="ECO:0000256" key="1">
    <source>
        <dbReference type="ARBA" id="ARBA00012513"/>
    </source>
</evidence>
<comment type="caution">
    <text evidence="12">The sequence shown here is derived from an EMBL/GenBank/DDBJ whole genome shotgun (WGS) entry which is preliminary data.</text>
</comment>
<dbReference type="Gene3D" id="1.10.510.10">
    <property type="entry name" value="Transferase(Phosphotransferase) domain 1"/>
    <property type="match status" value="2"/>
</dbReference>
<dbReference type="PROSITE" id="PS50011">
    <property type="entry name" value="PROTEIN_KINASE_DOM"/>
    <property type="match status" value="1"/>
</dbReference>
<dbReference type="InterPro" id="IPR000719">
    <property type="entry name" value="Prot_kinase_dom"/>
</dbReference>
<evidence type="ECO:0000313" key="13">
    <source>
        <dbReference type="Proteomes" id="UP000449547"/>
    </source>
</evidence>
<evidence type="ECO:0000256" key="3">
    <source>
        <dbReference type="ARBA" id="ARBA00022679"/>
    </source>
</evidence>
<dbReference type="PANTHER" id="PTHR45998:SF2">
    <property type="entry name" value="SERINE_THREONINE-PROTEIN KINASE 16"/>
    <property type="match status" value="1"/>
</dbReference>
<dbReference type="GO" id="GO:0005773">
    <property type="term" value="C:vacuole"/>
    <property type="evidence" value="ECO:0007669"/>
    <property type="project" value="GOC"/>
</dbReference>
<dbReference type="EC" id="2.7.11.1" evidence="1"/>
<keyword evidence="3" id="KW-0808">Transferase</keyword>
<dbReference type="Pfam" id="PF00069">
    <property type="entry name" value="Pkinase"/>
    <property type="match status" value="2"/>
</dbReference>
<evidence type="ECO:0000256" key="6">
    <source>
        <dbReference type="ARBA" id="ARBA00022840"/>
    </source>
</evidence>
<dbReference type="Proteomes" id="UP000449547">
    <property type="component" value="Unassembled WGS sequence"/>
</dbReference>
<reference evidence="12 13" key="1">
    <citation type="submission" date="2019-07" db="EMBL/GenBank/DDBJ databases">
        <title>Genome assembly of two rare yeast pathogens: Diutina rugosa and Trichomonascus ciferrii.</title>
        <authorList>
            <person name="Mixao V."/>
            <person name="Saus E."/>
            <person name="Hansen A."/>
            <person name="Lass-Flor C."/>
            <person name="Gabaldon T."/>
        </authorList>
    </citation>
    <scope>NUCLEOTIDE SEQUENCE [LARGE SCALE GENOMIC DNA]</scope>
    <source>
        <strain evidence="12 13">CBS 613</strain>
    </source>
</reference>
<dbReference type="OrthoDB" id="248923at2759"/>
<dbReference type="GO" id="GO:0006624">
    <property type="term" value="P:vacuolar protein processing"/>
    <property type="evidence" value="ECO:0007669"/>
    <property type="project" value="TreeGrafter"/>
</dbReference>
<dbReference type="InterPro" id="IPR052239">
    <property type="entry name" value="Ser/Thr-specific_kinases"/>
</dbReference>
<feature type="domain" description="Protein kinase" evidence="11">
    <location>
        <begin position="30"/>
        <end position="359"/>
    </location>
</feature>
<keyword evidence="5" id="KW-0418">Kinase</keyword>
<dbReference type="OMA" id="AMHQYKV"/>
<evidence type="ECO:0000256" key="10">
    <source>
        <dbReference type="RuleBase" id="RU000304"/>
    </source>
</evidence>
<keyword evidence="13" id="KW-1185">Reference proteome</keyword>
<gene>
    <name evidence="12" type="ORF">DIURU_001252</name>
</gene>
<dbReference type="GO" id="GO:0004674">
    <property type="term" value="F:protein serine/threonine kinase activity"/>
    <property type="evidence" value="ECO:0007669"/>
    <property type="project" value="UniProtKB-KW"/>
</dbReference>
<dbReference type="PROSITE" id="PS00107">
    <property type="entry name" value="PROTEIN_KINASE_ATP"/>
    <property type="match status" value="1"/>
</dbReference>
<dbReference type="InterPro" id="IPR008271">
    <property type="entry name" value="Ser/Thr_kinase_AS"/>
</dbReference>
<comment type="catalytic activity">
    <reaction evidence="7">
        <text>L-threonyl-[protein] + ATP = O-phospho-L-threonyl-[protein] + ADP + H(+)</text>
        <dbReference type="Rhea" id="RHEA:46608"/>
        <dbReference type="Rhea" id="RHEA-COMP:11060"/>
        <dbReference type="Rhea" id="RHEA-COMP:11605"/>
        <dbReference type="ChEBI" id="CHEBI:15378"/>
        <dbReference type="ChEBI" id="CHEBI:30013"/>
        <dbReference type="ChEBI" id="CHEBI:30616"/>
        <dbReference type="ChEBI" id="CHEBI:61977"/>
        <dbReference type="ChEBI" id="CHEBI:456216"/>
        <dbReference type="EC" id="2.7.11.1"/>
    </reaction>
</comment>
<dbReference type="PANTHER" id="PTHR45998">
    <property type="entry name" value="SERINE/THREONINE-PROTEIN KINASE 16"/>
    <property type="match status" value="1"/>
</dbReference>
<dbReference type="SMART" id="SM00220">
    <property type="entry name" value="S_TKc"/>
    <property type="match status" value="1"/>
</dbReference>
<dbReference type="PROSITE" id="PS00108">
    <property type="entry name" value="PROTEIN_KINASE_ST"/>
    <property type="match status" value="1"/>
</dbReference>
<evidence type="ECO:0000256" key="4">
    <source>
        <dbReference type="ARBA" id="ARBA00022741"/>
    </source>
</evidence>
<keyword evidence="6 9" id="KW-0067">ATP-binding</keyword>
<protein>
    <recommendedName>
        <fullName evidence="1">non-specific serine/threonine protein kinase</fullName>
        <ecNumber evidence="1">2.7.11.1</ecNumber>
    </recommendedName>
</protein>
<evidence type="ECO:0000256" key="7">
    <source>
        <dbReference type="ARBA" id="ARBA00047899"/>
    </source>
</evidence>
<evidence type="ECO:0000259" key="11">
    <source>
        <dbReference type="PROSITE" id="PS50011"/>
    </source>
</evidence>
<dbReference type="EMBL" id="SWFT01000038">
    <property type="protein sequence ID" value="KAA8906070.1"/>
    <property type="molecule type" value="Genomic_DNA"/>
</dbReference>
<evidence type="ECO:0000256" key="8">
    <source>
        <dbReference type="ARBA" id="ARBA00048679"/>
    </source>
</evidence>
<evidence type="ECO:0000256" key="5">
    <source>
        <dbReference type="ARBA" id="ARBA00022777"/>
    </source>
</evidence>
<sequence length="363" mass="40509">MNAIWSLISCCLPCFPELSSPGLNINGQHYKIERLLGEGGFSYVYLVTSSSNHDQQYALKKIRCPFGSNDDSYVLAMKEIRNYHRFSRTSTPYVIQSLRESVTEEPDGSKTIYILLPYFERSLQDIINEMVLSNNTMPESEILRIFIGICRGVKVMHSYKKIVGTSAAPMSTAENEDDALLPLHSDEEDAPAPLTSPNTTELSELCPYAHRDLKPANVMLGPEGIPVLVDLGSCGKARIKITNRQQALTLQDFASEHCTLPYRAPELLEVPNNCEITEATDIWSLGCLLYCCCFGFSPFEKLELEQGANLNIAIARGKYQVPSNHDYSPELIDIIKSCLQMEPTQRPKISQLLESALSLSRSA</sequence>
<name>A0A642UX03_DIURU</name>
<dbReference type="GO" id="GO:0005794">
    <property type="term" value="C:Golgi apparatus"/>
    <property type="evidence" value="ECO:0007669"/>
    <property type="project" value="TreeGrafter"/>
</dbReference>
<proteinExistence type="inferred from homology"/>
<comment type="catalytic activity">
    <reaction evidence="8">
        <text>L-seryl-[protein] + ATP = O-phospho-L-seryl-[protein] + ADP + H(+)</text>
        <dbReference type="Rhea" id="RHEA:17989"/>
        <dbReference type="Rhea" id="RHEA-COMP:9863"/>
        <dbReference type="Rhea" id="RHEA-COMP:11604"/>
        <dbReference type="ChEBI" id="CHEBI:15378"/>
        <dbReference type="ChEBI" id="CHEBI:29999"/>
        <dbReference type="ChEBI" id="CHEBI:30616"/>
        <dbReference type="ChEBI" id="CHEBI:83421"/>
        <dbReference type="ChEBI" id="CHEBI:456216"/>
        <dbReference type="EC" id="2.7.11.1"/>
    </reaction>
</comment>
<keyword evidence="2 10" id="KW-0723">Serine/threonine-protein kinase</keyword>
<feature type="binding site" evidence="9">
    <location>
        <position position="60"/>
    </location>
    <ligand>
        <name>ATP</name>
        <dbReference type="ChEBI" id="CHEBI:30616"/>
    </ligand>
</feature>
<dbReference type="GO" id="GO:0032889">
    <property type="term" value="P:regulation of vacuole fusion, non-autophagic"/>
    <property type="evidence" value="ECO:0007669"/>
    <property type="project" value="TreeGrafter"/>
</dbReference>
<dbReference type="InterPro" id="IPR017441">
    <property type="entry name" value="Protein_kinase_ATP_BS"/>
</dbReference>
<evidence type="ECO:0000256" key="9">
    <source>
        <dbReference type="PROSITE-ProRule" id="PRU10141"/>
    </source>
</evidence>
<evidence type="ECO:0000313" key="12">
    <source>
        <dbReference type="EMBL" id="KAA8906070.1"/>
    </source>
</evidence>
<dbReference type="GeneID" id="54779905"/>
<organism evidence="12 13">
    <name type="scientific">Diutina rugosa</name>
    <name type="common">Yeast</name>
    <name type="synonym">Candida rugosa</name>
    <dbReference type="NCBI Taxonomy" id="5481"/>
    <lineage>
        <taxon>Eukaryota</taxon>
        <taxon>Fungi</taxon>
        <taxon>Dikarya</taxon>
        <taxon>Ascomycota</taxon>
        <taxon>Saccharomycotina</taxon>
        <taxon>Pichiomycetes</taxon>
        <taxon>Debaryomycetaceae</taxon>
        <taxon>Diutina</taxon>
    </lineage>
</organism>
<dbReference type="GO" id="GO:0005524">
    <property type="term" value="F:ATP binding"/>
    <property type="evidence" value="ECO:0007669"/>
    <property type="project" value="UniProtKB-UniRule"/>
</dbReference>
<keyword evidence="4 9" id="KW-0547">Nucleotide-binding</keyword>
<dbReference type="AlphaFoldDB" id="A0A642UX03"/>
<accession>A0A642UX03</accession>
<dbReference type="GO" id="GO:0030447">
    <property type="term" value="P:filamentous growth"/>
    <property type="evidence" value="ECO:0007669"/>
    <property type="project" value="UniProtKB-ARBA"/>
</dbReference>
<dbReference type="VEuPathDB" id="FungiDB:DIURU_001252"/>
<dbReference type="RefSeq" id="XP_034013983.1">
    <property type="nucleotide sequence ID" value="XM_034153776.1"/>
</dbReference>
<dbReference type="InterPro" id="IPR011009">
    <property type="entry name" value="Kinase-like_dom_sf"/>
</dbReference>
<dbReference type="SUPFAM" id="SSF56112">
    <property type="entry name" value="Protein kinase-like (PK-like)"/>
    <property type="match status" value="1"/>
</dbReference>
<comment type="similarity">
    <text evidence="10">Belongs to the protein kinase superfamily.</text>
</comment>